<sequence>MHMIKVVRLVILCRIVEISRSIGDAYLKKAEFNKAPLLAKFRLSEPFDQPILKAEPAILVQKLCPQELFLILASDGLWEQMSNQEAVNINWNETFYKILLNTCCEEKRNQHIDRSSLVIPEGLHGNTWFDLQCPKTNHY</sequence>
<dbReference type="SUPFAM" id="SSF81606">
    <property type="entry name" value="PP2C-like"/>
    <property type="match status" value="1"/>
</dbReference>
<dbReference type="InterPro" id="IPR001932">
    <property type="entry name" value="PPM-type_phosphatase-like_dom"/>
</dbReference>
<accession>K7MTF1</accession>
<gene>
    <name evidence="2" type="ORF">GLYMA_18G196900</name>
</gene>
<feature type="domain" description="PPM-type phosphatase" evidence="1">
    <location>
        <begin position="1"/>
        <end position="139"/>
    </location>
</feature>
<proteinExistence type="predicted"/>
<dbReference type="Pfam" id="PF00481">
    <property type="entry name" value="PP2C"/>
    <property type="match status" value="1"/>
</dbReference>
<dbReference type="PROSITE" id="PS51746">
    <property type="entry name" value="PPM_2"/>
    <property type="match status" value="1"/>
</dbReference>
<dbReference type="PaxDb" id="3847-GLYMA18G42450.1"/>
<dbReference type="HOGENOM" id="CLU_1848674_0_0_1"/>
<evidence type="ECO:0000313" key="2">
    <source>
        <dbReference type="EMBL" id="KRH00161.1"/>
    </source>
</evidence>
<dbReference type="AlphaFoldDB" id="K7MTF1"/>
<dbReference type="GO" id="GO:0004722">
    <property type="term" value="F:protein serine/threonine phosphatase activity"/>
    <property type="evidence" value="ECO:0000318"/>
    <property type="project" value="GO_Central"/>
</dbReference>
<dbReference type="EMBL" id="CM000851">
    <property type="protein sequence ID" value="KRH00161.1"/>
    <property type="molecule type" value="Genomic_DNA"/>
</dbReference>
<keyword evidence="4" id="KW-1185">Reference proteome</keyword>
<reference evidence="3" key="2">
    <citation type="submission" date="2018-02" db="UniProtKB">
        <authorList>
            <consortium name="EnsemblPlants"/>
        </authorList>
    </citation>
    <scope>IDENTIFICATION</scope>
    <source>
        <strain evidence="3">Williams 82</strain>
    </source>
</reference>
<reference evidence="2 3" key="1">
    <citation type="journal article" date="2010" name="Nature">
        <title>Genome sequence of the palaeopolyploid soybean.</title>
        <authorList>
            <person name="Schmutz J."/>
            <person name="Cannon S.B."/>
            <person name="Schlueter J."/>
            <person name="Ma J."/>
            <person name="Mitros T."/>
            <person name="Nelson W."/>
            <person name="Hyten D.L."/>
            <person name="Song Q."/>
            <person name="Thelen J.J."/>
            <person name="Cheng J."/>
            <person name="Xu D."/>
            <person name="Hellsten U."/>
            <person name="May G.D."/>
            <person name="Yu Y."/>
            <person name="Sakurai T."/>
            <person name="Umezawa T."/>
            <person name="Bhattacharyya M.K."/>
            <person name="Sandhu D."/>
            <person name="Valliyodan B."/>
            <person name="Lindquist E."/>
            <person name="Peto M."/>
            <person name="Grant D."/>
            <person name="Shu S."/>
            <person name="Goodstein D."/>
            <person name="Barry K."/>
            <person name="Futrell-Griggs M."/>
            <person name="Abernathy B."/>
            <person name="Du J."/>
            <person name="Tian Z."/>
            <person name="Zhu L."/>
            <person name="Gill N."/>
            <person name="Joshi T."/>
            <person name="Libault M."/>
            <person name="Sethuraman A."/>
            <person name="Zhang X.-C."/>
            <person name="Shinozaki K."/>
            <person name="Nguyen H.T."/>
            <person name="Wing R.A."/>
            <person name="Cregan P."/>
            <person name="Specht J."/>
            <person name="Grimwood J."/>
            <person name="Rokhsar D."/>
            <person name="Stacey G."/>
            <person name="Shoemaker R.C."/>
            <person name="Jackson S.A."/>
        </authorList>
    </citation>
    <scope>NUCLEOTIDE SEQUENCE</scope>
    <source>
        <strain evidence="3">cv. Williams 82</strain>
        <tissue evidence="2">Callus</tissue>
    </source>
</reference>
<dbReference type="PANTHER" id="PTHR47992">
    <property type="entry name" value="PROTEIN PHOSPHATASE"/>
    <property type="match status" value="1"/>
</dbReference>
<dbReference type="eggNOG" id="KOG0700">
    <property type="taxonomic scope" value="Eukaryota"/>
</dbReference>
<reference evidence="2" key="3">
    <citation type="submission" date="2018-07" db="EMBL/GenBank/DDBJ databases">
        <title>WGS assembly of Glycine max.</title>
        <authorList>
            <person name="Schmutz J."/>
            <person name="Cannon S."/>
            <person name="Schlueter J."/>
            <person name="Ma J."/>
            <person name="Mitros T."/>
            <person name="Nelson W."/>
            <person name="Hyten D."/>
            <person name="Song Q."/>
            <person name="Thelen J."/>
            <person name="Cheng J."/>
            <person name="Xu D."/>
            <person name="Hellsten U."/>
            <person name="May G."/>
            <person name="Yu Y."/>
            <person name="Sakurai T."/>
            <person name="Umezawa T."/>
            <person name="Bhattacharyya M."/>
            <person name="Sandhu D."/>
            <person name="Valliyodan B."/>
            <person name="Lindquist E."/>
            <person name="Peto M."/>
            <person name="Grant D."/>
            <person name="Shu S."/>
            <person name="Goodstein D."/>
            <person name="Barry K."/>
            <person name="Futrell-Griggs M."/>
            <person name="Abernathy B."/>
            <person name="Du J."/>
            <person name="Tian Z."/>
            <person name="Zhu L."/>
            <person name="Gill N."/>
            <person name="Joshi T."/>
            <person name="Libault M."/>
            <person name="Sethuraman A."/>
            <person name="Zhang X."/>
            <person name="Shinozaki K."/>
            <person name="Nguyen H."/>
            <person name="Wing R."/>
            <person name="Cregan P."/>
            <person name="Specht J."/>
            <person name="Grimwood J."/>
            <person name="Rokhsar D."/>
            <person name="Stacey G."/>
            <person name="Shoemaker R."/>
            <person name="Jackson S."/>
        </authorList>
    </citation>
    <scope>NUCLEOTIDE SEQUENCE</scope>
    <source>
        <tissue evidence="2">Callus</tissue>
    </source>
</reference>
<evidence type="ECO:0000313" key="4">
    <source>
        <dbReference type="Proteomes" id="UP000008827"/>
    </source>
</evidence>
<organism evidence="2">
    <name type="scientific">Glycine max</name>
    <name type="common">Soybean</name>
    <name type="synonym">Glycine hispida</name>
    <dbReference type="NCBI Taxonomy" id="3847"/>
    <lineage>
        <taxon>Eukaryota</taxon>
        <taxon>Viridiplantae</taxon>
        <taxon>Streptophyta</taxon>
        <taxon>Embryophyta</taxon>
        <taxon>Tracheophyta</taxon>
        <taxon>Spermatophyta</taxon>
        <taxon>Magnoliopsida</taxon>
        <taxon>eudicotyledons</taxon>
        <taxon>Gunneridae</taxon>
        <taxon>Pentapetalae</taxon>
        <taxon>rosids</taxon>
        <taxon>fabids</taxon>
        <taxon>Fabales</taxon>
        <taxon>Fabaceae</taxon>
        <taxon>Papilionoideae</taxon>
        <taxon>50 kb inversion clade</taxon>
        <taxon>NPAAA clade</taxon>
        <taxon>indigoferoid/millettioid clade</taxon>
        <taxon>Phaseoleae</taxon>
        <taxon>Glycine</taxon>
        <taxon>Glycine subgen. Soja</taxon>
    </lineage>
</organism>
<dbReference type="Gramene" id="KRH00161">
    <property type="protein sequence ID" value="KRH00161"/>
    <property type="gene ID" value="GLYMA_18G196900"/>
</dbReference>
<dbReference type="Proteomes" id="UP000008827">
    <property type="component" value="Chromosome 18"/>
</dbReference>
<dbReference type="InterPro" id="IPR015655">
    <property type="entry name" value="PP2C"/>
</dbReference>
<evidence type="ECO:0000313" key="3">
    <source>
        <dbReference type="EnsemblPlants" id="KRH00161"/>
    </source>
</evidence>
<dbReference type="Gene3D" id="3.60.40.10">
    <property type="entry name" value="PPM-type phosphatase domain"/>
    <property type="match status" value="1"/>
</dbReference>
<dbReference type="InterPro" id="IPR036457">
    <property type="entry name" value="PPM-type-like_dom_sf"/>
</dbReference>
<name>K7MTF1_SOYBN</name>
<dbReference type="EnsemblPlants" id="KRH00161">
    <property type="protein sequence ID" value="KRH00161"/>
    <property type="gene ID" value="GLYMA_18G196900"/>
</dbReference>
<dbReference type="InParanoid" id="K7MTF1"/>
<dbReference type="STRING" id="3847.K7MTF1"/>
<dbReference type="GO" id="GO:1902531">
    <property type="term" value="P:regulation of intracellular signal transduction"/>
    <property type="evidence" value="ECO:0000318"/>
    <property type="project" value="GO_Central"/>
</dbReference>
<protein>
    <recommendedName>
        <fullName evidence="1">PPM-type phosphatase domain-containing protein</fullName>
    </recommendedName>
</protein>
<evidence type="ECO:0000259" key="1">
    <source>
        <dbReference type="PROSITE" id="PS51746"/>
    </source>
</evidence>